<protein>
    <recommendedName>
        <fullName evidence="3 10">Mediator of RNA polymerase II transcription subunit 13</fullName>
    </recommendedName>
    <alternativeName>
        <fullName evidence="9 10">Mediator complex subunit 13</fullName>
    </alternativeName>
</protein>
<evidence type="ECO:0000256" key="1">
    <source>
        <dbReference type="ARBA" id="ARBA00004123"/>
    </source>
</evidence>
<evidence type="ECO:0000313" key="14">
    <source>
        <dbReference type="Proteomes" id="UP000012174"/>
    </source>
</evidence>
<reference evidence="14" key="1">
    <citation type="journal article" date="2013" name="Genome Announc.">
        <title>Draft genome sequence of the grapevine dieback fungus Eutypa lata UCR-EL1.</title>
        <authorList>
            <person name="Blanco-Ulate B."/>
            <person name="Rolshausen P.E."/>
            <person name="Cantu D."/>
        </authorList>
    </citation>
    <scope>NUCLEOTIDE SEQUENCE [LARGE SCALE GENOMIC DNA]</scope>
    <source>
        <strain evidence="14">UCR-EL1</strain>
    </source>
</reference>
<dbReference type="EMBL" id="KB706320">
    <property type="protein sequence ID" value="EMR67982.1"/>
    <property type="molecule type" value="Genomic_DNA"/>
</dbReference>
<comment type="similarity">
    <text evidence="2 10">Belongs to the Mediator complex subunit 13 family.</text>
</comment>
<name>M7SUP0_EUTLA</name>
<evidence type="ECO:0000256" key="11">
    <source>
        <dbReference type="SAM" id="MobiDB-lite"/>
    </source>
</evidence>
<dbReference type="PANTHER" id="PTHR48249:SF3">
    <property type="entry name" value="MEDIATOR OF RNA POLYMERASE II TRANSCRIPTION SUBUNIT 13"/>
    <property type="match status" value="1"/>
</dbReference>
<gene>
    <name evidence="13" type="ORF">UCREL1_4990</name>
</gene>
<dbReference type="Pfam" id="PF06333">
    <property type="entry name" value="Med13_C"/>
    <property type="match status" value="1"/>
</dbReference>
<evidence type="ECO:0000313" key="13">
    <source>
        <dbReference type="EMBL" id="EMR67982.1"/>
    </source>
</evidence>
<dbReference type="OrthoDB" id="103819at2759"/>
<comment type="subcellular location">
    <subcellularLocation>
        <location evidence="1 10">Nucleus</location>
    </subcellularLocation>
</comment>
<dbReference type="GO" id="GO:0003713">
    <property type="term" value="F:transcription coactivator activity"/>
    <property type="evidence" value="ECO:0007669"/>
    <property type="project" value="TreeGrafter"/>
</dbReference>
<keyword evidence="5 10" id="KW-0805">Transcription regulation</keyword>
<feature type="compositionally biased region" description="Low complexity" evidence="11">
    <location>
        <begin position="264"/>
        <end position="280"/>
    </location>
</feature>
<evidence type="ECO:0000256" key="5">
    <source>
        <dbReference type="ARBA" id="ARBA00023015"/>
    </source>
</evidence>
<dbReference type="HOGENOM" id="CLU_771685_0_0_1"/>
<feature type="compositionally biased region" description="Polar residues" evidence="11">
    <location>
        <begin position="137"/>
        <end position="157"/>
    </location>
</feature>
<sequence>MTVQETNFVVFFVYSPDISGSIVESCVAFHQLFEGYKKLLARRKGKSIVTPLADVAHEIWETTRDLVSAWKVHWRIIITKCGAIEQHEIDIWSALAQAESKAAMSLTLLAVDTDPSLQLIPPAAKIPTSSTSAFYTTPVSTPQPSMVSPEQSAPTPGSGSGGLDNVTANSAATNPGNTVPEPSDADSTLTDVTDHTWGAVLAHRLSINPQAAAADFGQTALISGYLVKRGGARVDDPPALIEVNVVYVHQHGSNGSGGGTAKENTGNPNSNNSGTASSAAYPQTHHGQSSAQSSPVAHAPPPHLHHPRAYEPLLREVLVQYRALGSLARARGVTDREVDARPWHVAAAEKGVRALYLLM</sequence>
<evidence type="ECO:0000256" key="2">
    <source>
        <dbReference type="ARBA" id="ARBA00009354"/>
    </source>
</evidence>
<evidence type="ECO:0000259" key="12">
    <source>
        <dbReference type="Pfam" id="PF06333"/>
    </source>
</evidence>
<keyword evidence="14" id="KW-1185">Reference proteome</keyword>
<feature type="compositionally biased region" description="Polar residues" evidence="11">
    <location>
        <begin position="166"/>
        <end position="177"/>
    </location>
</feature>
<comment type="function">
    <text evidence="10">Component of the SRB8-11 complex. The SRB8-11 complex is a regulatory module of the Mediator complex which is itself involved in regulation of basal and activated RNA polymerase II-dependent transcription. The SRB8-11 complex may be involved in the transcriptional repression of a subset of genes regulated by Mediator. It may inhibit the association of the Mediator complex with RNA polymerase II to form the holoenzyme complex.</text>
</comment>
<evidence type="ECO:0000256" key="10">
    <source>
        <dbReference type="RuleBase" id="RU364134"/>
    </source>
</evidence>
<dbReference type="eggNOG" id="KOG3600">
    <property type="taxonomic scope" value="Eukaryota"/>
</dbReference>
<feature type="region of interest" description="Disordered" evidence="11">
    <location>
        <begin position="137"/>
        <end position="190"/>
    </location>
</feature>
<dbReference type="InterPro" id="IPR051139">
    <property type="entry name" value="Mediator_complx_sub13"/>
</dbReference>
<organism evidence="13 14">
    <name type="scientific">Eutypa lata (strain UCR-EL1)</name>
    <name type="common">Grapevine dieback disease fungus</name>
    <name type="synonym">Eutypa armeniacae</name>
    <dbReference type="NCBI Taxonomy" id="1287681"/>
    <lineage>
        <taxon>Eukaryota</taxon>
        <taxon>Fungi</taxon>
        <taxon>Dikarya</taxon>
        <taxon>Ascomycota</taxon>
        <taxon>Pezizomycotina</taxon>
        <taxon>Sordariomycetes</taxon>
        <taxon>Xylariomycetidae</taxon>
        <taxon>Xylariales</taxon>
        <taxon>Diatrypaceae</taxon>
        <taxon>Eutypa</taxon>
    </lineage>
</organism>
<dbReference type="KEGG" id="ela:UCREL1_4990"/>
<feature type="region of interest" description="Disordered" evidence="11">
    <location>
        <begin position="252"/>
        <end position="307"/>
    </location>
</feature>
<accession>M7SUP0</accession>
<dbReference type="PANTHER" id="PTHR48249">
    <property type="entry name" value="MEDIATOR OF RNA POLYMERASE II TRANSCRIPTION SUBUNIT 13"/>
    <property type="match status" value="1"/>
</dbReference>
<evidence type="ECO:0000256" key="9">
    <source>
        <dbReference type="ARBA" id="ARBA00032008"/>
    </source>
</evidence>
<evidence type="ECO:0000256" key="7">
    <source>
        <dbReference type="ARBA" id="ARBA00023163"/>
    </source>
</evidence>
<keyword evidence="7 10" id="KW-0804">Transcription</keyword>
<dbReference type="OMA" id="CLRFRES"/>
<evidence type="ECO:0000256" key="8">
    <source>
        <dbReference type="ARBA" id="ARBA00023242"/>
    </source>
</evidence>
<dbReference type="GO" id="GO:0045944">
    <property type="term" value="P:positive regulation of transcription by RNA polymerase II"/>
    <property type="evidence" value="ECO:0007669"/>
    <property type="project" value="TreeGrafter"/>
</dbReference>
<dbReference type="InterPro" id="IPR009401">
    <property type="entry name" value="Med13_C"/>
</dbReference>
<dbReference type="AlphaFoldDB" id="M7SUP0"/>
<keyword evidence="8 10" id="KW-0539">Nucleus</keyword>
<evidence type="ECO:0000256" key="4">
    <source>
        <dbReference type="ARBA" id="ARBA00022491"/>
    </source>
</evidence>
<dbReference type="GO" id="GO:0016592">
    <property type="term" value="C:mediator complex"/>
    <property type="evidence" value="ECO:0007669"/>
    <property type="project" value="InterPro"/>
</dbReference>
<proteinExistence type="inferred from homology"/>
<comment type="subunit">
    <text evidence="10">Component of the SRB8-11 complex, which itself associates with the Mediator complex.</text>
</comment>
<dbReference type="STRING" id="1287681.M7SUP0"/>
<dbReference type="Proteomes" id="UP000012174">
    <property type="component" value="Unassembled WGS sequence"/>
</dbReference>
<keyword evidence="4 10" id="KW-0678">Repressor</keyword>
<feature type="domain" description="Mediator complex subunit Med13 C-terminal" evidence="12">
    <location>
        <begin position="30"/>
        <end position="348"/>
    </location>
</feature>
<evidence type="ECO:0000256" key="6">
    <source>
        <dbReference type="ARBA" id="ARBA00023159"/>
    </source>
</evidence>
<keyword evidence="6 10" id="KW-0010">Activator</keyword>
<evidence type="ECO:0000256" key="3">
    <source>
        <dbReference type="ARBA" id="ARBA00019618"/>
    </source>
</evidence>